<keyword evidence="2" id="KW-1185">Reference proteome</keyword>
<evidence type="ECO:0000313" key="2">
    <source>
        <dbReference type="Proteomes" id="UP000193925"/>
    </source>
</evidence>
<organism evidence="1 2">
    <name type="scientific">Acidithiobacillus ferrivorans</name>
    <dbReference type="NCBI Taxonomy" id="160808"/>
    <lineage>
        <taxon>Bacteria</taxon>
        <taxon>Pseudomonadati</taxon>
        <taxon>Pseudomonadota</taxon>
        <taxon>Acidithiobacillia</taxon>
        <taxon>Acidithiobacillales</taxon>
        <taxon>Acidithiobacillaceae</taxon>
        <taxon>Acidithiobacillus</taxon>
    </lineage>
</organism>
<evidence type="ECO:0000313" key="1">
    <source>
        <dbReference type="EMBL" id="SMH66180.1"/>
    </source>
</evidence>
<proteinExistence type="predicted"/>
<protein>
    <submittedName>
        <fullName evidence="1">Uncharacterized protein</fullName>
    </submittedName>
</protein>
<accession>A0ABY1MSD2</accession>
<dbReference type="EMBL" id="LT841305">
    <property type="protein sequence ID" value="SMH66180.1"/>
    <property type="molecule type" value="Genomic_DNA"/>
</dbReference>
<dbReference type="Proteomes" id="UP000193925">
    <property type="component" value="Chromosome AFERRI"/>
</dbReference>
<reference evidence="1 2" key="1">
    <citation type="submission" date="2017-03" db="EMBL/GenBank/DDBJ databases">
        <authorList>
            <person name="Regsiter A."/>
            <person name="William W."/>
        </authorList>
    </citation>
    <scope>NUCLEOTIDE SEQUENCE [LARGE SCALE GENOMIC DNA]</scope>
    <source>
        <strain evidence="1">PRJEB5721</strain>
    </source>
</reference>
<name>A0ABY1MSD2_9PROT</name>
<gene>
    <name evidence="1" type="ORF">AFERRI_20969</name>
</gene>
<sequence length="59" mass="6416">MLPRPALKVAIHMQLTAGVPRASRRFAPEGFLAPGHALFYTRPAGLPPGRSAHRRATRS</sequence>